<sequence length="149" mass="17508">MNYYNIYFELTNSSDKLISFLQNIKIFGYINLGELLEVELLWENIKQNENPTNQVIIQASLLQILMQSIVKHEDQIELCVYSNHIYSQLSMNRFPSQEKDHSFEVFLQINTDDQVQVWSKLKGDGSLAGDNIHTLVDRVEQQISFYEDR</sequence>
<dbReference type="EMBL" id="GG662825">
    <property type="protein sequence ID" value="EAR89057.1"/>
    <property type="molecule type" value="Genomic_DNA"/>
</dbReference>
<dbReference type="InParanoid" id="Q22UR9"/>
<gene>
    <name evidence="1" type="ORF">TTHERM_00848100</name>
</gene>
<dbReference type="GeneID" id="7840336"/>
<dbReference type="HOGENOM" id="CLU_1753381_0_0_1"/>
<dbReference type="AlphaFoldDB" id="Q22UR9"/>
<keyword evidence="2" id="KW-1185">Reference proteome</keyword>
<organism evidence="1 2">
    <name type="scientific">Tetrahymena thermophila (strain SB210)</name>
    <dbReference type="NCBI Taxonomy" id="312017"/>
    <lineage>
        <taxon>Eukaryota</taxon>
        <taxon>Sar</taxon>
        <taxon>Alveolata</taxon>
        <taxon>Ciliophora</taxon>
        <taxon>Intramacronucleata</taxon>
        <taxon>Oligohymenophorea</taxon>
        <taxon>Hymenostomatida</taxon>
        <taxon>Tetrahymenina</taxon>
        <taxon>Tetrahymenidae</taxon>
        <taxon>Tetrahymena</taxon>
    </lineage>
</organism>
<dbReference type="RefSeq" id="XP_001009302.1">
    <property type="nucleotide sequence ID" value="XM_001009302.1"/>
</dbReference>
<evidence type="ECO:0000313" key="1">
    <source>
        <dbReference type="EMBL" id="EAR89057.1"/>
    </source>
</evidence>
<proteinExistence type="predicted"/>
<dbReference type="KEGG" id="tet:TTHERM_00848100"/>
<evidence type="ECO:0000313" key="2">
    <source>
        <dbReference type="Proteomes" id="UP000009168"/>
    </source>
</evidence>
<reference evidence="2" key="1">
    <citation type="journal article" date="2006" name="PLoS Biol.">
        <title>Macronuclear genome sequence of the ciliate Tetrahymena thermophila, a model eukaryote.</title>
        <authorList>
            <person name="Eisen J.A."/>
            <person name="Coyne R.S."/>
            <person name="Wu M."/>
            <person name="Wu D."/>
            <person name="Thiagarajan M."/>
            <person name="Wortman J.R."/>
            <person name="Badger J.H."/>
            <person name="Ren Q."/>
            <person name="Amedeo P."/>
            <person name="Jones K.M."/>
            <person name="Tallon L.J."/>
            <person name="Delcher A.L."/>
            <person name="Salzberg S.L."/>
            <person name="Silva J.C."/>
            <person name="Haas B.J."/>
            <person name="Majoros W.H."/>
            <person name="Farzad M."/>
            <person name="Carlton J.M."/>
            <person name="Smith R.K. Jr."/>
            <person name="Garg J."/>
            <person name="Pearlman R.E."/>
            <person name="Karrer K.M."/>
            <person name="Sun L."/>
            <person name="Manning G."/>
            <person name="Elde N.C."/>
            <person name="Turkewitz A.P."/>
            <person name="Asai D.J."/>
            <person name="Wilkes D.E."/>
            <person name="Wang Y."/>
            <person name="Cai H."/>
            <person name="Collins K."/>
            <person name="Stewart B.A."/>
            <person name="Lee S.R."/>
            <person name="Wilamowska K."/>
            <person name="Weinberg Z."/>
            <person name="Ruzzo W.L."/>
            <person name="Wloga D."/>
            <person name="Gaertig J."/>
            <person name="Frankel J."/>
            <person name="Tsao C.-C."/>
            <person name="Gorovsky M.A."/>
            <person name="Keeling P.J."/>
            <person name="Waller R.F."/>
            <person name="Patron N.J."/>
            <person name="Cherry J.M."/>
            <person name="Stover N.A."/>
            <person name="Krieger C.J."/>
            <person name="del Toro C."/>
            <person name="Ryder H.F."/>
            <person name="Williamson S.C."/>
            <person name="Barbeau R.A."/>
            <person name="Hamilton E.P."/>
            <person name="Orias E."/>
        </authorList>
    </citation>
    <scope>NUCLEOTIDE SEQUENCE [LARGE SCALE GENOMIC DNA]</scope>
    <source>
        <strain evidence="2">SB210</strain>
    </source>
</reference>
<name>Q22UR9_TETTS</name>
<dbReference type="Proteomes" id="UP000009168">
    <property type="component" value="Unassembled WGS sequence"/>
</dbReference>
<accession>Q22UR9</accession>
<protein>
    <submittedName>
        <fullName evidence="1">Uncharacterized protein</fullName>
    </submittedName>
</protein>